<organism evidence="2 3">
    <name type="scientific">Penicillium concentricum</name>
    <dbReference type="NCBI Taxonomy" id="293559"/>
    <lineage>
        <taxon>Eukaryota</taxon>
        <taxon>Fungi</taxon>
        <taxon>Dikarya</taxon>
        <taxon>Ascomycota</taxon>
        <taxon>Pezizomycotina</taxon>
        <taxon>Eurotiomycetes</taxon>
        <taxon>Eurotiomycetidae</taxon>
        <taxon>Eurotiales</taxon>
        <taxon>Aspergillaceae</taxon>
        <taxon>Penicillium</taxon>
    </lineage>
</organism>
<reference evidence="2" key="2">
    <citation type="journal article" date="2023" name="IMA Fungus">
        <title>Comparative genomic study of the Penicillium genus elucidates a diverse pangenome and 15 lateral gene transfer events.</title>
        <authorList>
            <person name="Petersen C."/>
            <person name="Sorensen T."/>
            <person name="Nielsen M.R."/>
            <person name="Sondergaard T.E."/>
            <person name="Sorensen J.L."/>
            <person name="Fitzpatrick D.A."/>
            <person name="Frisvad J.C."/>
            <person name="Nielsen K.L."/>
        </authorList>
    </citation>
    <scope>NUCLEOTIDE SEQUENCE</scope>
    <source>
        <strain evidence="2">IBT 3081</strain>
    </source>
</reference>
<dbReference type="Proteomes" id="UP001147752">
    <property type="component" value="Unassembled WGS sequence"/>
</dbReference>
<dbReference type="InterPro" id="IPR042935">
    <property type="entry name" value="Tad1"/>
</dbReference>
<sequence length="543" mass="59505">MSADTSGSSLPSRIASLVHAHFDALPTRSKPTIFPDGSREWIPMTGIVAVKGENTPSESLTCISVTTGAKCLSASHIPRCRGLVLHDCHAEILAIRAFNYWLLTECNSVLSREKQLPNGHDTSTPENEKVSVSPFIQRRRMEEDAGSICKSPTEWPPFELQPDVNIYMYCTCAPCGDASMELCMAAQEDATPWEVLQQEVSLPKSQDAEVPGTETLLDGRAHFSLLGVVRRKPARMDAESTRSKSCSDKLALRQVSSLLSRETSGLVTPTENAYLAGLILPEDEISQVGCDRSFGENGRMQALGGRSWPRETKFEESTPGYRFRPFQVLSVPSEKVATLWPFAKPKSVPCPAIAVEQEVDPSTSGAKFKKSRPGNVSAVWTLAPSYHHPSPMTMDTGSKSLPTLCRSKTGLYETIINGVKQGNRASSPDSRGASSLSRAKLWALFREIAPASVPRTYRTDVSPAKPLVDASKIEDPHVNTVQGHIPDITTYQDFKNPSSLEDPLQIRMQAIGDAKLVLKGWMPNSGDESWGLDVLIDPKKRKR</sequence>
<dbReference type="GO" id="GO:0002100">
    <property type="term" value="P:tRNA wobble adenosine to inosine editing"/>
    <property type="evidence" value="ECO:0007669"/>
    <property type="project" value="InterPro"/>
</dbReference>
<reference evidence="2" key="1">
    <citation type="submission" date="2022-12" db="EMBL/GenBank/DDBJ databases">
        <authorList>
            <person name="Petersen C."/>
        </authorList>
    </citation>
    <scope>NUCLEOTIDE SEQUENCE</scope>
    <source>
        <strain evidence="2">IBT 3081</strain>
    </source>
</reference>
<dbReference type="SMART" id="SM00552">
    <property type="entry name" value="ADEAMc"/>
    <property type="match status" value="1"/>
</dbReference>
<dbReference type="Pfam" id="PF02137">
    <property type="entry name" value="A_deamin"/>
    <property type="match status" value="2"/>
</dbReference>
<dbReference type="InterPro" id="IPR002466">
    <property type="entry name" value="A_deamin"/>
</dbReference>
<dbReference type="GO" id="GO:0003723">
    <property type="term" value="F:RNA binding"/>
    <property type="evidence" value="ECO:0007669"/>
    <property type="project" value="InterPro"/>
</dbReference>
<dbReference type="RefSeq" id="XP_056584422.1">
    <property type="nucleotide sequence ID" value="XM_056720287.1"/>
</dbReference>
<feature type="domain" description="A to I editase" evidence="1">
    <location>
        <begin position="64"/>
        <end position="449"/>
    </location>
</feature>
<evidence type="ECO:0000313" key="3">
    <source>
        <dbReference type="Proteomes" id="UP001147752"/>
    </source>
</evidence>
<accession>A0A9W9STX9</accession>
<dbReference type="AlphaFoldDB" id="A0A9W9STX9"/>
<dbReference type="GO" id="GO:0043829">
    <property type="term" value="F:tRNA-specific adenosine-37 deaminase activity"/>
    <property type="evidence" value="ECO:0007669"/>
    <property type="project" value="TreeGrafter"/>
</dbReference>
<evidence type="ECO:0000313" key="2">
    <source>
        <dbReference type="EMBL" id="KAJ5384646.1"/>
    </source>
</evidence>
<dbReference type="OrthoDB" id="10268011at2759"/>
<evidence type="ECO:0000259" key="1">
    <source>
        <dbReference type="PROSITE" id="PS50141"/>
    </source>
</evidence>
<dbReference type="PANTHER" id="PTHR47803">
    <property type="entry name" value="TRNA-SPECIFIC ADENOSINE DEAMINASE 1"/>
    <property type="match status" value="1"/>
</dbReference>
<name>A0A9W9STX9_9EURO</name>
<proteinExistence type="predicted"/>
<dbReference type="PANTHER" id="PTHR47803:SF1">
    <property type="entry name" value="TRNA-SPECIFIC ADENOSINE DEAMINASE 1"/>
    <property type="match status" value="1"/>
</dbReference>
<dbReference type="PROSITE" id="PS50141">
    <property type="entry name" value="A_DEAMIN_EDITASE"/>
    <property type="match status" value="1"/>
</dbReference>
<protein>
    <recommendedName>
        <fullName evidence="1">A to I editase domain-containing protein</fullName>
    </recommendedName>
</protein>
<dbReference type="GeneID" id="81459470"/>
<keyword evidence="3" id="KW-1185">Reference proteome</keyword>
<gene>
    <name evidence="2" type="ORF">N7517_002557</name>
</gene>
<dbReference type="EMBL" id="JAPZBT010000001">
    <property type="protein sequence ID" value="KAJ5384646.1"/>
    <property type="molecule type" value="Genomic_DNA"/>
</dbReference>
<comment type="caution">
    <text evidence="2">The sequence shown here is derived from an EMBL/GenBank/DDBJ whole genome shotgun (WGS) entry which is preliminary data.</text>
</comment>